<evidence type="ECO:0000313" key="18">
    <source>
        <dbReference type="Proteomes" id="UP000275267"/>
    </source>
</evidence>
<comment type="catalytic activity">
    <reaction evidence="10">
        <text>L-lysyl-[histone] + S-adenosyl-L-methionine = N(6)-methyl-L-lysyl-[histone] + S-adenosyl-L-homocysteine + H(+)</text>
        <dbReference type="Rhea" id="RHEA:10024"/>
        <dbReference type="Rhea" id="RHEA-COMP:9845"/>
        <dbReference type="Rhea" id="RHEA-COMP:9846"/>
        <dbReference type="ChEBI" id="CHEBI:15378"/>
        <dbReference type="ChEBI" id="CHEBI:29969"/>
        <dbReference type="ChEBI" id="CHEBI:57856"/>
        <dbReference type="ChEBI" id="CHEBI:59789"/>
        <dbReference type="ChEBI" id="CHEBI:61929"/>
    </reaction>
</comment>
<dbReference type="PROSITE" id="PS51566">
    <property type="entry name" value="SAM_MT43_TRX_MLL"/>
    <property type="match status" value="1"/>
</dbReference>
<dbReference type="SMART" id="SM00317">
    <property type="entry name" value="SET"/>
    <property type="match status" value="1"/>
</dbReference>
<dbReference type="PROSITE" id="PS50868">
    <property type="entry name" value="POST_SET"/>
    <property type="match status" value="1"/>
</dbReference>
<dbReference type="GO" id="GO:0008168">
    <property type="term" value="F:methyltransferase activity"/>
    <property type="evidence" value="ECO:0007669"/>
    <property type="project" value="UniProtKB-KW"/>
</dbReference>
<dbReference type="InterPro" id="IPR011011">
    <property type="entry name" value="Znf_FYVE_PHD"/>
</dbReference>
<dbReference type="SUPFAM" id="SSF57903">
    <property type="entry name" value="FYVE/PHD zinc finger"/>
    <property type="match status" value="1"/>
</dbReference>
<dbReference type="PROSITE" id="PS50280">
    <property type="entry name" value="SET"/>
    <property type="match status" value="1"/>
</dbReference>
<dbReference type="CDD" id="cd15517">
    <property type="entry name" value="PHD_TCF19_like"/>
    <property type="match status" value="1"/>
</dbReference>
<dbReference type="Pfam" id="PF00856">
    <property type="entry name" value="SET"/>
    <property type="match status" value="1"/>
</dbReference>
<dbReference type="EMBL" id="PQIB02000004">
    <property type="protein sequence ID" value="RLN25610.1"/>
    <property type="molecule type" value="Genomic_DNA"/>
</dbReference>
<dbReference type="SMART" id="SM00249">
    <property type="entry name" value="PHD"/>
    <property type="match status" value="2"/>
</dbReference>
<keyword evidence="3" id="KW-0808">Transferase</keyword>
<dbReference type="Pfam" id="PF00855">
    <property type="entry name" value="PWWP"/>
    <property type="match status" value="1"/>
</dbReference>
<keyword evidence="6" id="KW-0677">Repeat</keyword>
<evidence type="ECO:0000256" key="10">
    <source>
        <dbReference type="ARBA" id="ARBA00052314"/>
    </source>
</evidence>
<dbReference type="GO" id="GO:0008270">
    <property type="term" value="F:zinc ion binding"/>
    <property type="evidence" value="ECO:0007669"/>
    <property type="project" value="UniProtKB-KW"/>
</dbReference>
<dbReference type="InterPro" id="IPR046341">
    <property type="entry name" value="SET_dom_sf"/>
</dbReference>
<evidence type="ECO:0000256" key="9">
    <source>
        <dbReference type="ARBA" id="ARBA00023242"/>
    </source>
</evidence>
<feature type="domain" description="PHD-type" evidence="16">
    <location>
        <begin position="514"/>
        <end position="629"/>
    </location>
</feature>
<keyword evidence="5" id="KW-0479">Metal-binding</keyword>
<reference evidence="18" key="1">
    <citation type="journal article" date="2019" name="Nat. Commun.">
        <title>The genome of broomcorn millet.</title>
        <authorList>
            <person name="Zou C."/>
            <person name="Miki D."/>
            <person name="Li D."/>
            <person name="Tang Q."/>
            <person name="Xiao L."/>
            <person name="Rajput S."/>
            <person name="Deng P."/>
            <person name="Jia W."/>
            <person name="Huang R."/>
            <person name="Zhang M."/>
            <person name="Sun Y."/>
            <person name="Hu J."/>
            <person name="Fu X."/>
            <person name="Schnable P.S."/>
            <person name="Li F."/>
            <person name="Zhang H."/>
            <person name="Feng B."/>
            <person name="Zhu X."/>
            <person name="Liu R."/>
            <person name="Schnable J.C."/>
            <person name="Zhu J.-K."/>
            <person name="Zhang H."/>
        </authorList>
    </citation>
    <scope>NUCLEOTIDE SEQUENCE [LARGE SCALE GENOMIC DNA]</scope>
</reference>
<keyword evidence="2" id="KW-0489">Methyltransferase</keyword>
<dbReference type="InterPro" id="IPR000313">
    <property type="entry name" value="PWWP_dom"/>
</dbReference>
<feature type="domain" description="Post-SET" evidence="15">
    <location>
        <begin position="857"/>
        <end position="873"/>
    </location>
</feature>
<organism evidence="17 18">
    <name type="scientific">Panicum miliaceum</name>
    <name type="common">Proso millet</name>
    <name type="synonym">Broomcorn millet</name>
    <dbReference type="NCBI Taxonomy" id="4540"/>
    <lineage>
        <taxon>Eukaryota</taxon>
        <taxon>Viridiplantae</taxon>
        <taxon>Streptophyta</taxon>
        <taxon>Embryophyta</taxon>
        <taxon>Tracheophyta</taxon>
        <taxon>Spermatophyta</taxon>
        <taxon>Magnoliopsida</taxon>
        <taxon>Liliopsida</taxon>
        <taxon>Poales</taxon>
        <taxon>Poaceae</taxon>
        <taxon>PACMAD clade</taxon>
        <taxon>Panicoideae</taxon>
        <taxon>Panicodae</taxon>
        <taxon>Paniceae</taxon>
        <taxon>Panicinae</taxon>
        <taxon>Panicum</taxon>
        <taxon>Panicum sect. Panicum</taxon>
    </lineage>
</organism>
<dbReference type="Gene3D" id="2.170.270.10">
    <property type="entry name" value="SET domain"/>
    <property type="match status" value="1"/>
</dbReference>
<dbReference type="GO" id="GO:0048188">
    <property type="term" value="C:Set1C/COMPASS complex"/>
    <property type="evidence" value="ECO:0007669"/>
    <property type="project" value="UniProtKB-ARBA"/>
</dbReference>
<dbReference type="Pfam" id="PF13832">
    <property type="entry name" value="zf-HC5HC2H_2"/>
    <property type="match status" value="1"/>
</dbReference>
<dbReference type="CDD" id="cd20143">
    <property type="entry name" value="PWWP_AtATX3-like"/>
    <property type="match status" value="1"/>
</dbReference>
<dbReference type="GO" id="GO:0006357">
    <property type="term" value="P:regulation of transcription by RNA polymerase II"/>
    <property type="evidence" value="ECO:0007669"/>
    <property type="project" value="TreeGrafter"/>
</dbReference>
<dbReference type="Gene3D" id="2.30.30.140">
    <property type="match status" value="1"/>
</dbReference>
<dbReference type="PROSITE" id="PS51805">
    <property type="entry name" value="EPHD"/>
    <property type="match status" value="1"/>
</dbReference>
<evidence type="ECO:0000256" key="7">
    <source>
        <dbReference type="ARBA" id="ARBA00022771"/>
    </source>
</evidence>
<dbReference type="GO" id="GO:0032259">
    <property type="term" value="P:methylation"/>
    <property type="evidence" value="ECO:0007669"/>
    <property type="project" value="UniProtKB-KW"/>
</dbReference>
<feature type="domain" description="SET" evidence="13">
    <location>
        <begin position="731"/>
        <end position="848"/>
    </location>
</feature>
<comment type="subcellular location">
    <subcellularLocation>
        <location evidence="1">Nucleus</location>
    </subcellularLocation>
</comment>
<protein>
    <submittedName>
        <fullName evidence="17">Histone-lysine N-methyltransferase ATX4</fullName>
    </submittedName>
</protein>
<dbReference type="FunFam" id="2.170.270.10:FF:000058">
    <property type="entry name" value="Histone-lysine N-methyltransferase"/>
    <property type="match status" value="1"/>
</dbReference>
<dbReference type="InterPro" id="IPR034732">
    <property type="entry name" value="EPHD"/>
</dbReference>
<evidence type="ECO:0000259" key="16">
    <source>
        <dbReference type="PROSITE" id="PS51805"/>
    </source>
</evidence>
<dbReference type="InterPro" id="IPR001214">
    <property type="entry name" value="SET_dom"/>
</dbReference>
<evidence type="ECO:0000259" key="13">
    <source>
        <dbReference type="PROSITE" id="PS50280"/>
    </source>
</evidence>
<dbReference type="FunFam" id="3.30.40.10:FF:000464">
    <property type="entry name" value="Histone-lysine N-methyltransferase"/>
    <property type="match status" value="1"/>
</dbReference>
<evidence type="ECO:0000259" key="15">
    <source>
        <dbReference type="PROSITE" id="PS50868"/>
    </source>
</evidence>
<evidence type="ECO:0000256" key="5">
    <source>
        <dbReference type="ARBA" id="ARBA00022723"/>
    </source>
</evidence>
<evidence type="ECO:0000256" key="3">
    <source>
        <dbReference type="ARBA" id="ARBA00022679"/>
    </source>
</evidence>
<name>A0A3L6SU56_PANMI</name>
<dbReference type="PANTHER" id="PTHR13793">
    <property type="entry name" value="PHD FINGER PROTEINS"/>
    <property type="match status" value="1"/>
</dbReference>
<dbReference type="Proteomes" id="UP000275267">
    <property type="component" value="Unassembled WGS sequence"/>
</dbReference>
<keyword evidence="9" id="KW-0539">Nucleus</keyword>
<dbReference type="InterPro" id="IPR025780">
    <property type="entry name" value="Hist-Lys_N-MeTrfase_ATX"/>
</dbReference>
<feature type="compositionally biased region" description="Acidic residues" evidence="12">
    <location>
        <begin position="64"/>
        <end position="73"/>
    </location>
</feature>
<feature type="region of interest" description="Disordered" evidence="12">
    <location>
        <begin position="1"/>
        <end position="73"/>
    </location>
</feature>
<comment type="function">
    <text evidence="11">Histone methyltransferase.</text>
</comment>
<sequence length="873" mass="96831">MPASRIPLKRCTAAVPGEGEPGPAETMPPAKRRRERVAPSRLKDSVLPPAKKRGAVVAPAPAAEEGEDRDGEVYDVEVRVVEPKGDSFGPVDTAVWTPEQPPASDSDVYRACRNINKSGSCGGAASGSVLTSVSNAGSDGGATGNGGLEGRPAVVECKPKREGVEKKEKEGFYWPEDFVLGDVVWARSGRKCPAWPALVIDPLLHAPEVVLNSCIPGALCVMFFGYSGGGHSREYGWVKQGMIFPFVDYLDRFQGQPLYKLRPSKFRAAIEEAFLAERGFFDLEMDGVCSPPKSVNDQSDPNGFQEEAASNNEEECQSEAQVANKSASCCVSCGNRLPSKGSKKKKQDGDQLLCKHCEKVLTRKGTSCQVCCDECHIWVHVECDLTCNNMEDLESTDYFCPDCKSKRKTVVATEKMNTSNSSECASTSKEKLSGMIPVCCNGEEALYIPEKHMILCQCKSCKERMMSLNEWEKHTGSRKKNWKMSIKLKSTGEPLINLLDDIPCGTSKSSTPGIKKEELLQLQGGALKPTDIDGLWVHITCAWFQPKVSFPVEETMEPAMGILSIPAEYFKKTCVICKQIHGACTQCYKCSTYYHAMCASRAGYRMELQYSERNGRHITKMVSYCNLHSTPDPDNVLIVKTPEGVFSTKFFLQDGEKQTASRLVRKENHQEKVLPVPAKVSDCLSARCQTYEILKYKKETREAIAHRIMGPRHHSQGFIDGLNACMKTENKRVSCGLSGIHGWGLFAARNIQEGQMVIEYRGEQVRRSVADLREARYHREKKDCYLFKISEDVVIDATEKGNIARLINHSCMPNCYARIMSVSDDRSQIILIAKRDVSAGEELTYDYLFDPDESEDCKVPCLCKAPNCRGYMN</sequence>
<evidence type="ECO:0000256" key="1">
    <source>
        <dbReference type="ARBA" id="ARBA00004123"/>
    </source>
</evidence>
<dbReference type="Gene3D" id="3.30.40.10">
    <property type="entry name" value="Zinc/RING finger domain, C3HC4 (zinc finger)"/>
    <property type="match status" value="2"/>
</dbReference>
<keyword evidence="8" id="KW-0862">Zinc</keyword>
<dbReference type="InterPro" id="IPR013083">
    <property type="entry name" value="Znf_RING/FYVE/PHD"/>
</dbReference>
<keyword evidence="4" id="KW-0949">S-adenosyl-L-methionine</keyword>
<evidence type="ECO:0000256" key="4">
    <source>
        <dbReference type="ARBA" id="ARBA00022691"/>
    </source>
</evidence>
<evidence type="ECO:0000256" key="11">
    <source>
        <dbReference type="ARBA" id="ARBA00054897"/>
    </source>
</evidence>
<accession>A0A3L6SU56</accession>
<dbReference type="SUPFAM" id="SSF63748">
    <property type="entry name" value="Tudor/PWWP/MBT"/>
    <property type="match status" value="1"/>
</dbReference>
<dbReference type="InterPro" id="IPR001965">
    <property type="entry name" value="Znf_PHD"/>
</dbReference>
<evidence type="ECO:0000313" key="17">
    <source>
        <dbReference type="EMBL" id="RLN25610.1"/>
    </source>
</evidence>
<dbReference type="SMART" id="SM00508">
    <property type="entry name" value="PostSET"/>
    <property type="match status" value="1"/>
</dbReference>
<dbReference type="PANTHER" id="PTHR13793:SF132">
    <property type="entry name" value="HISTONE-LYSINE N-METHYLTRANSFERASE ATX5"/>
    <property type="match status" value="1"/>
</dbReference>
<evidence type="ECO:0000256" key="12">
    <source>
        <dbReference type="SAM" id="MobiDB-lite"/>
    </source>
</evidence>
<dbReference type="InterPro" id="IPR003616">
    <property type="entry name" value="Post-SET_dom"/>
</dbReference>
<evidence type="ECO:0000259" key="14">
    <source>
        <dbReference type="PROSITE" id="PS50812"/>
    </source>
</evidence>
<comment type="caution">
    <text evidence="17">The sequence shown here is derived from an EMBL/GenBank/DDBJ whole genome shotgun (WGS) entry which is preliminary data.</text>
</comment>
<feature type="domain" description="PWWP" evidence="14">
    <location>
        <begin position="180"/>
        <end position="249"/>
    </location>
</feature>
<dbReference type="CDD" id="cd10518">
    <property type="entry name" value="SET_SETD1-like"/>
    <property type="match status" value="1"/>
</dbReference>
<keyword evidence="18" id="KW-1185">Reference proteome</keyword>
<dbReference type="InterPro" id="IPR050701">
    <property type="entry name" value="Histone_Mod_Regulator"/>
</dbReference>
<dbReference type="AlphaFoldDB" id="A0A3L6SU56"/>
<proteinExistence type="predicted"/>
<dbReference type="PROSITE" id="PS50812">
    <property type="entry name" value="PWWP"/>
    <property type="match status" value="1"/>
</dbReference>
<evidence type="ECO:0000256" key="6">
    <source>
        <dbReference type="ARBA" id="ARBA00022737"/>
    </source>
</evidence>
<dbReference type="OrthoDB" id="308383at2759"/>
<evidence type="ECO:0000256" key="8">
    <source>
        <dbReference type="ARBA" id="ARBA00022833"/>
    </source>
</evidence>
<gene>
    <name evidence="17" type="ORF">C2845_PM07G38990</name>
</gene>
<dbReference type="SUPFAM" id="SSF82199">
    <property type="entry name" value="SET domain"/>
    <property type="match status" value="1"/>
</dbReference>
<dbReference type="STRING" id="4540.A0A3L6SU56"/>
<evidence type="ECO:0000256" key="2">
    <source>
        <dbReference type="ARBA" id="ARBA00022603"/>
    </source>
</evidence>
<keyword evidence="7" id="KW-0863">Zinc-finger</keyword>